<reference evidence="2" key="1">
    <citation type="journal article" date="2023" name="IScience">
        <title>Live-bearing cockroach genome reveals convergent evolutionary mechanisms linked to viviparity in insects and beyond.</title>
        <authorList>
            <person name="Fouks B."/>
            <person name="Harrison M.C."/>
            <person name="Mikhailova A.A."/>
            <person name="Marchal E."/>
            <person name="English S."/>
            <person name="Carruthers M."/>
            <person name="Jennings E.C."/>
            <person name="Chiamaka E.L."/>
            <person name="Frigard R.A."/>
            <person name="Pippel M."/>
            <person name="Attardo G.M."/>
            <person name="Benoit J.B."/>
            <person name="Bornberg-Bauer E."/>
            <person name="Tobe S.S."/>
        </authorList>
    </citation>
    <scope>NUCLEOTIDE SEQUENCE</scope>
    <source>
        <strain evidence="2">Stay&amp;Tobe</strain>
    </source>
</reference>
<name>A0AAD7ZE80_DIPPU</name>
<feature type="transmembrane region" description="Helical" evidence="1">
    <location>
        <begin position="62"/>
        <end position="85"/>
    </location>
</feature>
<evidence type="ECO:0000313" key="2">
    <source>
        <dbReference type="EMBL" id="KAJ9578730.1"/>
    </source>
</evidence>
<feature type="non-terminal residue" evidence="2">
    <location>
        <position position="1"/>
    </location>
</feature>
<feature type="non-terminal residue" evidence="2">
    <location>
        <position position="103"/>
    </location>
</feature>
<comment type="caution">
    <text evidence="2">The sequence shown here is derived from an EMBL/GenBank/DDBJ whole genome shotgun (WGS) entry which is preliminary data.</text>
</comment>
<keyword evidence="1" id="KW-0812">Transmembrane</keyword>
<organism evidence="2 3">
    <name type="scientific">Diploptera punctata</name>
    <name type="common">Pacific beetle cockroach</name>
    <dbReference type="NCBI Taxonomy" id="6984"/>
    <lineage>
        <taxon>Eukaryota</taxon>
        <taxon>Metazoa</taxon>
        <taxon>Ecdysozoa</taxon>
        <taxon>Arthropoda</taxon>
        <taxon>Hexapoda</taxon>
        <taxon>Insecta</taxon>
        <taxon>Pterygota</taxon>
        <taxon>Neoptera</taxon>
        <taxon>Polyneoptera</taxon>
        <taxon>Dictyoptera</taxon>
        <taxon>Blattodea</taxon>
        <taxon>Blaberoidea</taxon>
        <taxon>Blaberidae</taxon>
        <taxon>Diplopterinae</taxon>
        <taxon>Diploptera</taxon>
    </lineage>
</organism>
<evidence type="ECO:0000313" key="3">
    <source>
        <dbReference type="Proteomes" id="UP001233999"/>
    </source>
</evidence>
<keyword evidence="1" id="KW-1133">Transmembrane helix</keyword>
<keyword evidence="1" id="KW-0472">Membrane</keyword>
<gene>
    <name evidence="2" type="ORF">L9F63_005092</name>
</gene>
<proteinExistence type="predicted"/>
<reference evidence="2" key="2">
    <citation type="submission" date="2023-05" db="EMBL/GenBank/DDBJ databases">
        <authorList>
            <person name="Fouks B."/>
        </authorList>
    </citation>
    <scope>NUCLEOTIDE SEQUENCE</scope>
    <source>
        <strain evidence="2">Stay&amp;Tobe</strain>
        <tissue evidence="2">Testes</tissue>
    </source>
</reference>
<dbReference type="EMBL" id="JASPKZ010008864">
    <property type="protein sequence ID" value="KAJ9578730.1"/>
    <property type="molecule type" value="Genomic_DNA"/>
</dbReference>
<accession>A0AAD7ZE80</accession>
<keyword evidence="3" id="KW-1185">Reference proteome</keyword>
<dbReference type="AlphaFoldDB" id="A0AAD7ZE80"/>
<protein>
    <submittedName>
        <fullName evidence="2">Uncharacterized protein</fullName>
    </submittedName>
</protein>
<sequence length="103" mass="11938">RYTRGKLPTSVLAPDSVFFNSCLYSNFSFVFPFILSQCWAISANFPKPELEYNLYYYCFFDHLPHFAANLIKVVLFVITFQLHLIDRFVTARLLIAADSVIIS</sequence>
<dbReference type="Proteomes" id="UP001233999">
    <property type="component" value="Unassembled WGS sequence"/>
</dbReference>
<evidence type="ECO:0000256" key="1">
    <source>
        <dbReference type="SAM" id="Phobius"/>
    </source>
</evidence>
<feature type="transmembrane region" description="Helical" evidence="1">
    <location>
        <begin position="21"/>
        <end position="42"/>
    </location>
</feature>